<organism evidence="4">
    <name type="scientific">Candidatus Methanophagaceae archaeon ANME-1 ERB6</name>
    <dbReference type="NCBI Taxonomy" id="2759912"/>
    <lineage>
        <taxon>Archaea</taxon>
        <taxon>Methanobacteriati</taxon>
        <taxon>Methanobacteriota</taxon>
        <taxon>Stenosarchaea group</taxon>
        <taxon>Methanomicrobia</taxon>
        <taxon>Candidatus Methanophagales</taxon>
        <taxon>Candidatus Methanophagaceae</taxon>
    </lineage>
</organism>
<dbReference type="EMBL" id="MT631451">
    <property type="protein sequence ID" value="QNO50796.1"/>
    <property type="molecule type" value="Genomic_DNA"/>
</dbReference>
<feature type="domain" description="Carbohydrate-binding/sugar hydrolysis" evidence="3">
    <location>
        <begin position="596"/>
        <end position="740"/>
    </location>
</feature>
<dbReference type="SUPFAM" id="SSF51126">
    <property type="entry name" value="Pectin lyase-like"/>
    <property type="match status" value="4"/>
</dbReference>
<reference evidence="4" key="1">
    <citation type="submission" date="2020-06" db="EMBL/GenBank/DDBJ databases">
        <title>Unique genomic features of the anaerobic methanotrophic archaea.</title>
        <authorList>
            <person name="Chadwick G.L."/>
            <person name="Skennerton C.T."/>
            <person name="Laso-Perez R."/>
            <person name="Leu A.O."/>
            <person name="Speth D.R."/>
            <person name="Yu H."/>
            <person name="Morgan-Lang C."/>
            <person name="Hatzenpichler R."/>
            <person name="Goudeau D."/>
            <person name="Malmstrom R."/>
            <person name="Brazelton W.J."/>
            <person name="Woyke T."/>
            <person name="Hallam S.J."/>
            <person name="Tyson G.W."/>
            <person name="Wegener G."/>
            <person name="Boetius A."/>
            <person name="Orphan V."/>
        </authorList>
    </citation>
    <scope>NUCLEOTIDE SEQUENCE</scope>
</reference>
<dbReference type="InterPro" id="IPR006633">
    <property type="entry name" value="Carb-bd_sugar_hydrolysis-dom"/>
</dbReference>
<name>A0A7G9YS12_9EURY</name>
<dbReference type="NCBIfam" id="TIGR01451">
    <property type="entry name" value="B_ant_repeat"/>
    <property type="match status" value="2"/>
</dbReference>
<dbReference type="InterPro" id="IPR012334">
    <property type="entry name" value="Pectin_lyas_fold"/>
</dbReference>
<dbReference type="InterPro" id="IPR053784">
    <property type="entry name" value="Choice_anch_U_dom"/>
</dbReference>
<dbReference type="InterPro" id="IPR013783">
    <property type="entry name" value="Ig-like_fold"/>
</dbReference>
<dbReference type="InterPro" id="IPR006626">
    <property type="entry name" value="PbH1"/>
</dbReference>
<keyword evidence="1" id="KW-0677">Repeat</keyword>
<gene>
    <name evidence="4" type="ORF">HMJGLFMP_00038</name>
</gene>
<feature type="region of interest" description="Disordered" evidence="2">
    <location>
        <begin position="1613"/>
        <end position="1634"/>
    </location>
</feature>
<dbReference type="SMART" id="SM00710">
    <property type="entry name" value="PbH1"/>
    <property type="match status" value="19"/>
</dbReference>
<dbReference type="InterPro" id="IPR047589">
    <property type="entry name" value="DUF11_rpt"/>
</dbReference>
<protein>
    <recommendedName>
        <fullName evidence="3">Carbohydrate-binding/sugar hydrolysis domain-containing protein</fullName>
    </recommendedName>
</protein>
<dbReference type="Gene3D" id="2.60.40.10">
    <property type="entry name" value="Immunoglobulins"/>
    <property type="match status" value="1"/>
</dbReference>
<evidence type="ECO:0000313" key="4">
    <source>
        <dbReference type="EMBL" id="QNO50796.1"/>
    </source>
</evidence>
<dbReference type="NCBIfam" id="NF041766">
    <property type="entry name" value="choice_anch_U"/>
    <property type="match status" value="1"/>
</dbReference>
<feature type="domain" description="Carbohydrate-binding/sugar hydrolysis" evidence="3">
    <location>
        <begin position="418"/>
        <end position="575"/>
    </location>
</feature>
<feature type="domain" description="Carbohydrate-binding/sugar hydrolysis" evidence="3">
    <location>
        <begin position="22"/>
        <end position="193"/>
    </location>
</feature>
<sequence length="1989" mass="212647">MDNASECNIFDNVVTNISANDAAYGIYLSSSSNNSFHTSTVYNLSADDEAYGIRLVSSSNNSFGTSTVYNLSANYHAYGIWLSSSSNNRFSSSTSVYNLSAYYAYGIWLGGSSNNRFSSSTSVYNLSAGTAYGIWLTPSSDNNSFDTSTVYNLSTDYDAYGIFLDSSSDNSFDTSTVYNLSSANYNAYGISLRSSSDNSFDATTVYNLSADRHAYGIWLRSSSDNSFSSGSISGINAPTWWDFYSDASSHGNSAEDITISSIPTTISFTYENGIMIKSVATPPADPAGKRNISKYVNATEVTAESWIFMNVSYEEGDLGDVAEDSLRLWQHNGTDWTEVPGTNGVNTAENYVYANITEFGSIFAPLGNPPPVLPLNCTCGDICVNTTGWWRGGGAFNTSGTPIQAAIDNATAGDTICVKDGTYNENVDVTKSHLTIRSENGPSVTTVSASLNPDDHVFDITDQTNVTLEGFEIRDAHGTSQSVAGIYMYNASECDISDNIVTNISATGWKTAYGIYLRSSSDNNSFVTTTVYNLSSANSYANGIWLDSSSNNSFVTTTVYNLSSANSYANGIYLRSSSDNNSFDTSTVYNLSANVRVNGIWLKDSSDNSFVTTTVYNLSGDGDGFANGIYLVYSSDNSFVTTTVYNISSANARAYGIYLWDHSSNNMFSSSTSVYNLSAGSYAYGIQLQDSSDNSFDTSTVYNLDANDDAYGIYLWDHSSNNTFSSSTSVYNLSAGSYAYGIYLWYSSDNNSFSSGSISDVNAPTWWDFYSEDDAHGNSAENITISSFPTTISFTYEKGIKLKSVETPPADPADKRNISKYVNAVEVTADSWIFLNVSYEEGDLGGVDENSLRLWKHNGTDWTEVPGTNGVNTAENYVYANITEFSVFAPLGNVTGAKAPNITAFAPPSSVNDTVCNWRTFNVTVNQTVNVSWYLNGSHLFTNDSVTEANYTLHAQFVGDNNVSAVASNANGTDMQTWIWNVTAGPAPAPPKITSFAPPSPVNDTVCTWRTFNVTVNQTVNVSWYLNNTLRHTNVSTKEANYTLHAEVVGEHNVSAIASNANGTDMQTWVWNVTAAPLPVLEINKTDNLDPVSPGGVLNYSIRVNNTGNATATNVIVTETYDANVTFLDAVPAPSQGSDAWVFATLNAGESNWINISVAVNASVLNGTVLHNIVNVTCDEGVSDSDTEDTTVISLPVCIETATGTGIACFETDAGKIEDLVAVDESTLLPEEGKPARVFPHGFFSFDITGLTPGQTVEVTITLPDNVPVGTQYWKYHASEGGWIQIPMGSDDGDPVITITLVDGGLGDDDGTANGVIVDQGGPGMSLGLSVNKVANPPDVAPSSNVTFTITVPNTGDCTLDSVRVVDTLSAWMSYVSSSPAADTHDGTIIWNNVGPLDPGDSKTITLVARIASDASGSVTNAVMVTGTNLTTGVNVTDSDTVTVTVLAKTIEPSTKTLIDVTTEIKSDGIVIEGEQFGWETGNGNLLNNPPISPGEAVGGIKYDEKMIGSNGTTEFTKNFGVNTNVTPNLAVTKDIGYKSGDLGSLSYDEQVGMRYYGASPPLSSDTKCEDVNAYSKMVVTDVEATTETEVGITETDERDLHYGIDAEGKGSVSAGVGADASAEERSDRGMSYEDKSTAYGGNFSFEKNVDYTSKKTSTSITTDLKGDSTVVEEGQFRGERGSRSLLHNDKMIGSNGTTEFEKCVDASTTNLEVDKSIVYESGNMGSLSHDEQVGMQYSSKTKYRDANAHSKMVVTNATTETEARITRSSLYYGIDAEGKGSVSAGVDASASSMSYKDKSTAYGGNFSLHKKVDYTSKPSTSISTDLKGDRTVVEEGQFGSGNDNLKYDEKMIGSNGTTEFEKYVDASTTNLAVDKSIGYKAGDLGSLSHDEQVGMRYSSNTKCEDVNAYGKMVVTTATAETEVGITEGSLHYGIDVEGTGTVSAGVDASVEDGVDADTPASRMTYEDKSDAYGNFTFSKEIGYTSNPP</sequence>
<accession>A0A7G9YS12</accession>
<dbReference type="Pfam" id="PF13229">
    <property type="entry name" value="Beta_helix"/>
    <property type="match status" value="2"/>
</dbReference>
<dbReference type="Gene3D" id="2.160.20.10">
    <property type="entry name" value="Single-stranded right-handed beta-helix, Pectin lyase-like"/>
    <property type="match status" value="2"/>
</dbReference>
<proteinExistence type="predicted"/>
<dbReference type="InterPro" id="IPR039448">
    <property type="entry name" value="Beta_helix"/>
</dbReference>
<feature type="compositionally biased region" description="Basic and acidic residues" evidence="2">
    <location>
        <begin position="1623"/>
        <end position="1634"/>
    </location>
</feature>
<evidence type="ECO:0000256" key="2">
    <source>
        <dbReference type="SAM" id="MobiDB-lite"/>
    </source>
</evidence>
<evidence type="ECO:0000259" key="3">
    <source>
        <dbReference type="SMART" id="SM00722"/>
    </source>
</evidence>
<dbReference type="SMART" id="SM00722">
    <property type="entry name" value="CASH"/>
    <property type="match status" value="3"/>
</dbReference>
<dbReference type="Pfam" id="PF01345">
    <property type="entry name" value="DUF11"/>
    <property type="match status" value="2"/>
</dbReference>
<evidence type="ECO:0000256" key="1">
    <source>
        <dbReference type="ARBA" id="ARBA00022737"/>
    </source>
</evidence>
<dbReference type="InterPro" id="IPR001434">
    <property type="entry name" value="OmcB-like_DUF11"/>
</dbReference>
<dbReference type="InterPro" id="IPR011050">
    <property type="entry name" value="Pectin_lyase_fold/virulence"/>
</dbReference>